<proteinExistence type="predicted"/>
<sequence length="115" mass="12832">MAGFSILLPSVCRVRSLAAVLSLPSPASRWALPSLFERRYGRDILTAEKDRKEAREGGKDGEERGGARKRTQVGDSERGIRSVQIGDGELVERPMEETTGDERQTTRRENRSETT</sequence>
<gene>
    <name evidence="2" type="ORF">NDU88_000711</name>
</gene>
<comment type="caution">
    <text evidence="2">The sequence shown here is derived from an EMBL/GenBank/DDBJ whole genome shotgun (WGS) entry which is preliminary data.</text>
</comment>
<feature type="compositionally biased region" description="Basic and acidic residues" evidence="1">
    <location>
        <begin position="90"/>
        <end position="115"/>
    </location>
</feature>
<keyword evidence="3" id="KW-1185">Reference proteome</keyword>
<evidence type="ECO:0000256" key="1">
    <source>
        <dbReference type="SAM" id="MobiDB-lite"/>
    </source>
</evidence>
<dbReference type="EMBL" id="JANPWB010000010">
    <property type="protein sequence ID" value="KAJ1134257.1"/>
    <property type="molecule type" value="Genomic_DNA"/>
</dbReference>
<evidence type="ECO:0000313" key="3">
    <source>
        <dbReference type="Proteomes" id="UP001066276"/>
    </source>
</evidence>
<dbReference type="Proteomes" id="UP001066276">
    <property type="component" value="Chromosome 6"/>
</dbReference>
<accession>A0AAV7Q3Y3</accession>
<dbReference type="AlphaFoldDB" id="A0AAV7Q3Y3"/>
<protein>
    <submittedName>
        <fullName evidence="2">Uncharacterized protein</fullName>
    </submittedName>
</protein>
<reference evidence="2" key="1">
    <citation type="journal article" date="2022" name="bioRxiv">
        <title>Sequencing and chromosome-scale assembly of the giantPleurodeles waltlgenome.</title>
        <authorList>
            <person name="Brown T."/>
            <person name="Elewa A."/>
            <person name="Iarovenko S."/>
            <person name="Subramanian E."/>
            <person name="Araus A.J."/>
            <person name="Petzold A."/>
            <person name="Susuki M."/>
            <person name="Suzuki K.-i.T."/>
            <person name="Hayashi T."/>
            <person name="Toyoda A."/>
            <person name="Oliveira C."/>
            <person name="Osipova E."/>
            <person name="Leigh N.D."/>
            <person name="Simon A."/>
            <person name="Yun M.H."/>
        </authorList>
    </citation>
    <scope>NUCLEOTIDE SEQUENCE</scope>
    <source>
        <strain evidence="2">20211129_DDA</strain>
        <tissue evidence="2">Liver</tissue>
    </source>
</reference>
<feature type="region of interest" description="Disordered" evidence="1">
    <location>
        <begin position="46"/>
        <end position="115"/>
    </location>
</feature>
<evidence type="ECO:0000313" key="2">
    <source>
        <dbReference type="EMBL" id="KAJ1134257.1"/>
    </source>
</evidence>
<name>A0AAV7Q3Y3_PLEWA</name>
<feature type="compositionally biased region" description="Basic and acidic residues" evidence="1">
    <location>
        <begin position="46"/>
        <end position="66"/>
    </location>
</feature>
<organism evidence="2 3">
    <name type="scientific">Pleurodeles waltl</name>
    <name type="common">Iberian ribbed newt</name>
    <dbReference type="NCBI Taxonomy" id="8319"/>
    <lineage>
        <taxon>Eukaryota</taxon>
        <taxon>Metazoa</taxon>
        <taxon>Chordata</taxon>
        <taxon>Craniata</taxon>
        <taxon>Vertebrata</taxon>
        <taxon>Euteleostomi</taxon>
        <taxon>Amphibia</taxon>
        <taxon>Batrachia</taxon>
        <taxon>Caudata</taxon>
        <taxon>Salamandroidea</taxon>
        <taxon>Salamandridae</taxon>
        <taxon>Pleurodelinae</taxon>
        <taxon>Pleurodeles</taxon>
    </lineage>
</organism>